<feature type="compositionally biased region" description="Basic and acidic residues" evidence="1">
    <location>
        <begin position="212"/>
        <end position="222"/>
    </location>
</feature>
<organism evidence="2 3">
    <name type="scientific">Pristionchus pacificus</name>
    <name type="common">Parasitic nematode worm</name>
    <dbReference type="NCBI Taxonomy" id="54126"/>
    <lineage>
        <taxon>Eukaryota</taxon>
        <taxon>Metazoa</taxon>
        <taxon>Ecdysozoa</taxon>
        <taxon>Nematoda</taxon>
        <taxon>Chromadorea</taxon>
        <taxon>Rhabditida</taxon>
        <taxon>Rhabditina</taxon>
        <taxon>Diplogasteromorpha</taxon>
        <taxon>Diplogasteroidea</taxon>
        <taxon>Neodiplogasteridae</taxon>
        <taxon>Pristionchus</taxon>
    </lineage>
</organism>
<keyword evidence="3" id="KW-1185">Reference proteome</keyword>
<proteinExistence type="predicted"/>
<feature type="region of interest" description="Disordered" evidence="1">
    <location>
        <begin position="212"/>
        <end position="231"/>
    </location>
</feature>
<reference evidence="3" key="1">
    <citation type="journal article" date="2008" name="Nat. Genet.">
        <title>The Pristionchus pacificus genome provides a unique perspective on nematode lifestyle and parasitism.</title>
        <authorList>
            <person name="Dieterich C."/>
            <person name="Clifton S.W."/>
            <person name="Schuster L.N."/>
            <person name="Chinwalla A."/>
            <person name="Delehaunty K."/>
            <person name="Dinkelacker I."/>
            <person name="Fulton L."/>
            <person name="Fulton R."/>
            <person name="Godfrey J."/>
            <person name="Minx P."/>
            <person name="Mitreva M."/>
            <person name="Roeseler W."/>
            <person name="Tian H."/>
            <person name="Witte H."/>
            <person name="Yang S.P."/>
            <person name="Wilson R.K."/>
            <person name="Sommer R.J."/>
        </authorList>
    </citation>
    <scope>NUCLEOTIDE SEQUENCE [LARGE SCALE GENOMIC DNA]</scope>
    <source>
        <strain evidence="3">PS312</strain>
    </source>
</reference>
<dbReference type="AlphaFoldDB" id="A0A2A6CU43"/>
<gene>
    <name evidence="2" type="primary">WBGene00278584</name>
</gene>
<evidence type="ECO:0000256" key="1">
    <source>
        <dbReference type="SAM" id="MobiDB-lite"/>
    </source>
</evidence>
<name>A0A2A6CU43_PRIPA</name>
<evidence type="ECO:0000313" key="2">
    <source>
        <dbReference type="EnsemblMetazoa" id="PPA40215.1"/>
    </source>
</evidence>
<protein>
    <submittedName>
        <fullName evidence="2">Uncharacterized protein</fullName>
    </submittedName>
</protein>
<reference evidence="2" key="2">
    <citation type="submission" date="2022-06" db="UniProtKB">
        <authorList>
            <consortium name="EnsemblMetazoa"/>
        </authorList>
    </citation>
    <scope>IDENTIFICATION</scope>
    <source>
        <strain evidence="2">PS312</strain>
    </source>
</reference>
<accession>A0A2A6CU43</accession>
<dbReference type="EnsemblMetazoa" id="PPA40215.1">
    <property type="protein sequence ID" value="PPA40215.1"/>
    <property type="gene ID" value="WBGene00278584"/>
</dbReference>
<dbReference type="Proteomes" id="UP000005239">
    <property type="component" value="Unassembled WGS sequence"/>
</dbReference>
<accession>A0A8R1UVT1</accession>
<sequence>MPMQLPLKDKRLLIGVDEPYPDREWEWRSMSDWGVIRGCHRFVIKWKNNDVTWTDSGNFVKFRTEAISMVTKKVESDPNRLIGKVEAFYWRINFNLDIFSLVPSYTITRPLPDGPSDSNGVQGRFTVRQQKLMTPLGQKFWTSDNVNSRLDYHLGVKRREQREKQLQIIAQTRTPRVAACTVLDGCCIMTTPKVLATVCRKGKLLFGDENEAEVKKKGDVSKSKKSRAGRK</sequence>
<evidence type="ECO:0000313" key="3">
    <source>
        <dbReference type="Proteomes" id="UP000005239"/>
    </source>
</evidence>